<dbReference type="Proteomes" id="UP001601442">
    <property type="component" value="Unassembled WGS sequence"/>
</dbReference>
<dbReference type="SUPFAM" id="SSF46689">
    <property type="entry name" value="Homeodomain-like"/>
    <property type="match status" value="1"/>
</dbReference>
<reference evidence="6 7" key="1">
    <citation type="submission" date="2024-10" db="EMBL/GenBank/DDBJ databases">
        <title>The Natural Products Discovery Center: Release of the First 8490 Sequenced Strains for Exploring Actinobacteria Biosynthetic Diversity.</title>
        <authorList>
            <person name="Kalkreuter E."/>
            <person name="Kautsar S.A."/>
            <person name="Yang D."/>
            <person name="Bader C.D."/>
            <person name="Teijaro C.N."/>
            <person name="Fluegel L."/>
            <person name="Davis C.M."/>
            <person name="Simpson J.R."/>
            <person name="Lauterbach L."/>
            <person name="Steele A.D."/>
            <person name="Gui C."/>
            <person name="Meng S."/>
            <person name="Li G."/>
            <person name="Viehrig K."/>
            <person name="Ye F."/>
            <person name="Su P."/>
            <person name="Kiefer A.F."/>
            <person name="Nichols A."/>
            <person name="Cepeda A.J."/>
            <person name="Yan W."/>
            <person name="Fan B."/>
            <person name="Jiang Y."/>
            <person name="Adhikari A."/>
            <person name="Zheng C.-J."/>
            <person name="Schuster L."/>
            <person name="Cowan T.M."/>
            <person name="Smanski M.J."/>
            <person name="Chevrette M.G."/>
            <person name="De Carvalho L.P.S."/>
            <person name="Shen B."/>
        </authorList>
    </citation>
    <scope>NUCLEOTIDE SEQUENCE [LARGE SCALE GENOMIC DNA]</scope>
    <source>
        <strain evidence="6 7">NPDC004119</strain>
    </source>
</reference>
<dbReference type="InterPro" id="IPR009057">
    <property type="entry name" value="Homeodomain-like_sf"/>
</dbReference>
<dbReference type="PANTHER" id="PTHR30055:SF234">
    <property type="entry name" value="HTH-TYPE TRANSCRIPTIONAL REGULATOR BETI"/>
    <property type="match status" value="1"/>
</dbReference>
<protein>
    <submittedName>
        <fullName evidence="6">TetR/AcrR family transcriptional regulator</fullName>
    </submittedName>
</protein>
<evidence type="ECO:0000256" key="2">
    <source>
        <dbReference type="ARBA" id="ARBA00023125"/>
    </source>
</evidence>
<sequence length="174" mass="19331">MALIEQQGYEATTIEQIAKAAGVSTATFFRHFPNKEDVLFADEDVSAAMMVNRVATRSDPSPDVAALAEPIAEFATELQDERTLRLTHLVMTNRSLEGRSLRMRLRWEREIARRLAAEAGVAEPTSEHALVAAISVSCLTTALRFWDSDSDATGLADLVRQMFQQTILLASRHR</sequence>
<dbReference type="InterPro" id="IPR041347">
    <property type="entry name" value="MftR_C"/>
</dbReference>
<dbReference type="RefSeq" id="WP_387398836.1">
    <property type="nucleotide sequence ID" value="NZ_JBIAMT010000005.1"/>
</dbReference>
<gene>
    <name evidence="6" type="ORF">ACFYU5_26275</name>
</gene>
<keyword evidence="7" id="KW-1185">Reference proteome</keyword>
<feature type="domain" description="HTH tetR-type" evidence="5">
    <location>
        <begin position="1"/>
        <end position="50"/>
    </location>
</feature>
<dbReference type="Gene3D" id="1.10.357.10">
    <property type="entry name" value="Tetracycline Repressor, domain 2"/>
    <property type="match status" value="1"/>
</dbReference>
<evidence type="ECO:0000259" key="5">
    <source>
        <dbReference type="PROSITE" id="PS50977"/>
    </source>
</evidence>
<dbReference type="PROSITE" id="PS50977">
    <property type="entry name" value="HTH_TETR_2"/>
    <property type="match status" value="1"/>
</dbReference>
<dbReference type="InterPro" id="IPR023772">
    <property type="entry name" value="DNA-bd_HTH_TetR-type_CS"/>
</dbReference>
<evidence type="ECO:0000313" key="7">
    <source>
        <dbReference type="Proteomes" id="UP001601442"/>
    </source>
</evidence>
<dbReference type="EMBL" id="JBIAMT010000005">
    <property type="protein sequence ID" value="MFF0499934.1"/>
    <property type="molecule type" value="Genomic_DNA"/>
</dbReference>
<dbReference type="Pfam" id="PF00440">
    <property type="entry name" value="TetR_N"/>
    <property type="match status" value="1"/>
</dbReference>
<keyword evidence="2 4" id="KW-0238">DNA-binding</keyword>
<dbReference type="Pfam" id="PF17754">
    <property type="entry name" value="TetR_C_14"/>
    <property type="match status" value="1"/>
</dbReference>
<evidence type="ECO:0000313" key="6">
    <source>
        <dbReference type="EMBL" id="MFF0499934.1"/>
    </source>
</evidence>
<comment type="caution">
    <text evidence="6">The sequence shown here is derived from an EMBL/GenBank/DDBJ whole genome shotgun (WGS) entry which is preliminary data.</text>
</comment>
<proteinExistence type="predicted"/>
<name>A0ABW6P9W6_9NOCA</name>
<evidence type="ECO:0000256" key="4">
    <source>
        <dbReference type="PROSITE-ProRule" id="PRU00335"/>
    </source>
</evidence>
<dbReference type="PANTHER" id="PTHR30055">
    <property type="entry name" value="HTH-TYPE TRANSCRIPTIONAL REGULATOR RUTR"/>
    <property type="match status" value="1"/>
</dbReference>
<dbReference type="Gene3D" id="1.10.10.60">
    <property type="entry name" value="Homeodomain-like"/>
    <property type="match status" value="1"/>
</dbReference>
<dbReference type="InterPro" id="IPR050109">
    <property type="entry name" value="HTH-type_TetR-like_transc_reg"/>
</dbReference>
<dbReference type="InterPro" id="IPR001647">
    <property type="entry name" value="HTH_TetR"/>
</dbReference>
<keyword evidence="3" id="KW-0804">Transcription</keyword>
<evidence type="ECO:0000256" key="3">
    <source>
        <dbReference type="ARBA" id="ARBA00023163"/>
    </source>
</evidence>
<feature type="DNA-binding region" description="H-T-H motif" evidence="4">
    <location>
        <begin position="13"/>
        <end position="32"/>
    </location>
</feature>
<organism evidence="6 7">
    <name type="scientific">Nocardia aobensis</name>
    <dbReference type="NCBI Taxonomy" id="257277"/>
    <lineage>
        <taxon>Bacteria</taxon>
        <taxon>Bacillati</taxon>
        <taxon>Actinomycetota</taxon>
        <taxon>Actinomycetes</taxon>
        <taxon>Mycobacteriales</taxon>
        <taxon>Nocardiaceae</taxon>
        <taxon>Nocardia</taxon>
    </lineage>
</organism>
<accession>A0ABW6P9W6</accession>
<keyword evidence="1" id="KW-0805">Transcription regulation</keyword>
<dbReference type="PROSITE" id="PS01081">
    <property type="entry name" value="HTH_TETR_1"/>
    <property type="match status" value="1"/>
</dbReference>
<evidence type="ECO:0000256" key="1">
    <source>
        <dbReference type="ARBA" id="ARBA00023015"/>
    </source>
</evidence>